<evidence type="ECO:0000313" key="3">
    <source>
        <dbReference type="Proteomes" id="UP000272942"/>
    </source>
</evidence>
<feature type="region of interest" description="Disordered" evidence="1">
    <location>
        <begin position="32"/>
        <end position="60"/>
    </location>
</feature>
<sequence length="137" mass="15250">MPKSVQLTNLNPNADYPVCRFQVVDHTEEAKRHIGDDLTSSTYGKQPVSRTGTTAGANPSMEAMAASQAIAQMHQRATELLNQLIERRQMSQKSTTRSAWSRVSSRSQPSESRCTAQTNLCKIHSTGFRTQFSHILK</sequence>
<protein>
    <submittedName>
        <fullName evidence="4">Retrotransposon gag protein</fullName>
    </submittedName>
</protein>
<feature type="region of interest" description="Disordered" evidence="1">
    <location>
        <begin position="88"/>
        <end position="114"/>
    </location>
</feature>
<evidence type="ECO:0000313" key="4">
    <source>
        <dbReference type="WBParaSite" id="ECPE_0000438301-mRNA-1"/>
    </source>
</evidence>
<keyword evidence="3" id="KW-1185">Reference proteome</keyword>
<dbReference type="AlphaFoldDB" id="A0A183ABN6"/>
<evidence type="ECO:0000256" key="1">
    <source>
        <dbReference type="SAM" id="MobiDB-lite"/>
    </source>
</evidence>
<dbReference type="WBParaSite" id="ECPE_0000438301-mRNA-1">
    <property type="protein sequence ID" value="ECPE_0000438301-mRNA-1"/>
    <property type="gene ID" value="ECPE_0000438301"/>
</dbReference>
<accession>A0A183ABN6</accession>
<name>A0A183ABN6_9TREM</name>
<feature type="compositionally biased region" description="Low complexity" evidence="1">
    <location>
        <begin position="94"/>
        <end position="114"/>
    </location>
</feature>
<evidence type="ECO:0000313" key="2">
    <source>
        <dbReference type="EMBL" id="VDP72393.1"/>
    </source>
</evidence>
<organism evidence="4">
    <name type="scientific">Echinostoma caproni</name>
    <dbReference type="NCBI Taxonomy" id="27848"/>
    <lineage>
        <taxon>Eukaryota</taxon>
        <taxon>Metazoa</taxon>
        <taxon>Spiralia</taxon>
        <taxon>Lophotrochozoa</taxon>
        <taxon>Platyhelminthes</taxon>
        <taxon>Trematoda</taxon>
        <taxon>Digenea</taxon>
        <taxon>Plagiorchiida</taxon>
        <taxon>Echinostomata</taxon>
        <taxon>Echinostomatoidea</taxon>
        <taxon>Echinostomatidae</taxon>
        <taxon>Echinostoma</taxon>
    </lineage>
</organism>
<dbReference type="Proteomes" id="UP000272942">
    <property type="component" value="Unassembled WGS sequence"/>
</dbReference>
<proteinExistence type="predicted"/>
<reference evidence="2 3" key="2">
    <citation type="submission" date="2018-11" db="EMBL/GenBank/DDBJ databases">
        <authorList>
            <consortium name="Pathogen Informatics"/>
        </authorList>
    </citation>
    <scope>NUCLEOTIDE SEQUENCE [LARGE SCALE GENOMIC DNA]</scope>
    <source>
        <strain evidence="2 3">Egypt</strain>
    </source>
</reference>
<dbReference type="EMBL" id="UZAN01041228">
    <property type="protein sequence ID" value="VDP72393.1"/>
    <property type="molecule type" value="Genomic_DNA"/>
</dbReference>
<feature type="compositionally biased region" description="Polar residues" evidence="1">
    <location>
        <begin position="38"/>
        <end position="57"/>
    </location>
</feature>
<reference evidence="4" key="1">
    <citation type="submission" date="2016-06" db="UniProtKB">
        <authorList>
            <consortium name="WormBaseParasite"/>
        </authorList>
    </citation>
    <scope>IDENTIFICATION</scope>
</reference>
<gene>
    <name evidence="2" type="ORF">ECPE_LOCUS4371</name>
</gene>
<dbReference type="OrthoDB" id="10510109at2759"/>